<protein>
    <submittedName>
        <fullName evidence="2">DNA-binding protein</fullName>
    </submittedName>
</protein>
<proteinExistence type="predicted"/>
<evidence type="ECO:0000313" key="3">
    <source>
        <dbReference type="Proteomes" id="UP000037288"/>
    </source>
</evidence>
<keyword evidence="3" id="KW-1185">Reference proteome</keyword>
<reference evidence="3" key="1">
    <citation type="submission" date="2015-07" db="EMBL/GenBank/DDBJ databases">
        <title>Draft genome sequence of Streptomyces sp. CMAA 1322, a bacterium isolated from Caatinga biome, from dry forest semiarid of Brazil.</title>
        <authorList>
            <person name="Santos S.N."/>
            <person name="Gacesa R."/>
            <person name="Taketani R.G."/>
            <person name="Long P.F."/>
            <person name="Melo I.S."/>
        </authorList>
    </citation>
    <scope>NUCLEOTIDE SEQUENCE [LARGE SCALE GENOMIC DNA]</scope>
    <source>
        <strain evidence="3">CMAA 1322</strain>
    </source>
</reference>
<dbReference type="EMBL" id="LFXA01000008">
    <property type="protein sequence ID" value="KNB52105.1"/>
    <property type="molecule type" value="Genomic_DNA"/>
</dbReference>
<feature type="domain" description="HTH cro/C1-type" evidence="1">
    <location>
        <begin position="15"/>
        <end position="70"/>
    </location>
</feature>
<dbReference type="PATRIC" id="fig|1678637.3.peg.2840"/>
<dbReference type="OrthoDB" id="5177600at2"/>
<dbReference type="InterPro" id="IPR010982">
    <property type="entry name" value="Lambda_DNA-bd_dom_sf"/>
</dbReference>
<dbReference type="SUPFAM" id="SSF47413">
    <property type="entry name" value="lambda repressor-like DNA-binding domains"/>
    <property type="match status" value="1"/>
</dbReference>
<dbReference type="AlphaFoldDB" id="A0A0K9XFC5"/>
<name>A0A0K9XFC5_9ACTN</name>
<dbReference type="InterPro" id="IPR043917">
    <property type="entry name" value="DUF5753"/>
</dbReference>
<dbReference type="InterPro" id="IPR001387">
    <property type="entry name" value="Cro/C1-type_HTH"/>
</dbReference>
<dbReference type="RefSeq" id="WP_049716359.1">
    <property type="nucleotide sequence ID" value="NZ_LFXA01000008.1"/>
</dbReference>
<dbReference type="STRING" id="1678637.AC230_13175"/>
<comment type="caution">
    <text evidence="2">The sequence shown here is derived from an EMBL/GenBank/DDBJ whole genome shotgun (WGS) entry which is preliminary data.</text>
</comment>
<dbReference type="Pfam" id="PF19054">
    <property type="entry name" value="DUF5753"/>
    <property type="match status" value="1"/>
</dbReference>
<organism evidence="2 3">
    <name type="scientific">Streptomyces caatingaensis</name>
    <dbReference type="NCBI Taxonomy" id="1678637"/>
    <lineage>
        <taxon>Bacteria</taxon>
        <taxon>Bacillati</taxon>
        <taxon>Actinomycetota</taxon>
        <taxon>Actinomycetes</taxon>
        <taxon>Kitasatosporales</taxon>
        <taxon>Streptomycetaceae</taxon>
        <taxon>Streptomyces</taxon>
    </lineage>
</organism>
<dbReference type="Pfam" id="PF13560">
    <property type="entry name" value="HTH_31"/>
    <property type="match status" value="1"/>
</dbReference>
<sequence>MARQAPPNWRYCGNQVKLWRFRAGVSRERLAEEANYTVETVKAMEQGRRRPTRRLLEVADQLCGADGLLLAAVGYLAPEPPASNVEEFFTVEEEAVSIASYEPLFVPGLLQTEEYIRALVTSHWPPVEGDVIEERVAKRLKRQEKLTARPYSLFHYVIYEAALRSGIGGTAVMKGQLEHLLRVAEFPNVSLQVLPADTGQSIALVGPILVAETAEHQQLGYVEGLNTQVLHSDAATVSSFTQCLGRLRMEALGAEGSARFIRKLAEEL</sequence>
<gene>
    <name evidence="2" type="ORF">AC230_13175</name>
</gene>
<evidence type="ECO:0000313" key="2">
    <source>
        <dbReference type="EMBL" id="KNB52105.1"/>
    </source>
</evidence>
<evidence type="ECO:0000259" key="1">
    <source>
        <dbReference type="SMART" id="SM00530"/>
    </source>
</evidence>
<dbReference type="SMART" id="SM00530">
    <property type="entry name" value="HTH_XRE"/>
    <property type="match status" value="1"/>
</dbReference>
<dbReference type="Gene3D" id="1.10.260.40">
    <property type="entry name" value="lambda repressor-like DNA-binding domains"/>
    <property type="match status" value="1"/>
</dbReference>
<dbReference type="CDD" id="cd00093">
    <property type="entry name" value="HTH_XRE"/>
    <property type="match status" value="1"/>
</dbReference>
<dbReference type="GO" id="GO:0003677">
    <property type="term" value="F:DNA binding"/>
    <property type="evidence" value="ECO:0007669"/>
    <property type="project" value="UniProtKB-KW"/>
</dbReference>
<accession>A0A0K9XFC5</accession>
<keyword evidence="2" id="KW-0238">DNA-binding</keyword>
<dbReference type="Proteomes" id="UP000037288">
    <property type="component" value="Unassembled WGS sequence"/>
</dbReference>